<name>A0ABD7X946_PEDPE</name>
<organism evidence="1 2">
    <name type="scientific">Pediococcus pentosaceus</name>
    <dbReference type="NCBI Taxonomy" id="1255"/>
    <lineage>
        <taxon>Bacteria</taxon>
        <taxon>Bacillati</taxon>
        <taxon>Bacillota</taxon>
        <taxon>Bacilli</taxon>
        <taxon>Lactobacillales</taxon>
        <taxon>Lactobacillaceae</taxon>
        <taxon>Pediococcus</taxon>
    </lineage>
</organism>
<evidence type="ECO:0000313" key="2">
    <source>
        <dbReference type="Proteomes" id="UP001214131"/>
    </source>
</evidence>
<proteinExistence type="predicted"/>
<evidence type="ECO:0000313" key="1">
    <source>
        <dbReference type="EMBL" id="WEA58268.1"/>
    </source>
</evidence>
<geneLocation type="plasmid" evidence="1 2">
    <name>unnamed3</name>
</geneLocation>
<dbReference type="Proteomes" id="UP001214131">
    <property type="component" value="Plasmid unnamed3"/>
</dbReference>
<dbReference type="EMBL" id="CP118742">
    <property type="protein sequence ID" value="WEA58268.1"/>
    <property type="molecule type" value="Genomic_DNA"/>
</dbReference>
<dbReference type="RefSeq" id="WP_275000716.1">
    <property type="nucleotide sequence ID" value="NZ_CP118742.1"/>
</dbReference>
<gene>
    <name evidence="1" type="ORF">PWB86_09675</name>
</gene>
<dbReference type="AlphaFoldDB" id="A0ABD7X946"/>
<reference evidence="1 2" key="1">
    <citation type="submission" date="2023-02" db="EMBL/GenBank/DDBJ databases">
        <title>Comparative genomics and fermentation flavor characterization of five lactic acid bacteria reveal flavor biosynthesis metabolic pathways in fermented muskmelon puree.</title>
        <authorList>
            <person name="Yuan L."/>
            <person name="Li M."/>
            <person name="Xu X."/>
            <person name="Lao F."/>
            <person name="Wu J."/>
        </authorList>
    </citation>
    <scope>NUCLEOTIDE SEQUENCE [LARGE SCALE GENOMIC DNA]</scope>
    <source>
        <strain evidence="1 2">Ca-4</strain>
        <plasmid evidence="1 2">unnamed3</plasmid>
    </source>
</reference>
<accession>A0ABD7X946</accession>
<protein>
    <submittedName>
        <fullName evidence="1">Uncharacterized protein</fullName>
    </submittedName>
</protein>
<sequence>MEIKTRCWKRPFYPSNKLAYYETHASPSQHLKWHEDNPEANIVELCLGYDKNNNPVFENDIIGKYMLGGIKMDITVDIKNVADDFSTVEVIGSKREKELEEAD</sequence>
<keyword evidence="1" id="KW-0614">Plasmid</keyword>